<dbReference type="AlphaFoldDB" id="A0A3D9LN91"/>
<dbReference type="OrthoDB" id="1440507at2"/>
<dbReference type="Proteomes" id="UP000256919">
    <property type="component" value="Unassembled WGS sequence"/>
</dbReference>
<sequence length="174" mass="19316">MKKLALLALGIVLGALAMYFYFNINHNMSTKPPTINKIPGLITPEQIKTLDQAYNERYEIINDSLFKGSPTGDNRSSWYKLEDIENYLAHAKQQANDNGYTLDGLRLYLGAHPDTPKEKGLTTLFFVPTGYKNVSEGSIFSLQDGGGDLEDADGLNYGGKGKPPRANYPQQSFF</sequence>
<evidence type="ECO:0000313" key="2">
    <source>
        <dbReference type="Proteomes" id="UP000256919"/>
    </source>
</evidence>
<accession>A0A3D9LN91</accession>
<protein>
    <submittedName>
        <fullName evidence="1">Uncharacterized protein</fullName>
    </submittedName>
</protein>
<proteinExistence type="predicted"/>
<gene>
    <name evidence="1" type="ORF">DFQ09_11071</name>
</gene>
<dbReference type="RefSeq" id="WP_115812539.1">
    <property type="nucleotide sequence ID" value="NZ_QREI01000010.1"/>
</dbReference>
<name>A0A3D9LN91_9FLAO</name>
<keyword evidence="2" id="KW-1185">Reference proteome</keyword>
<evidence type="ECO:0000313" key="1">
    <source>
        <dbReference type="EMBL" id="REE07877.1"/>
    </source>
</evidence>
<dbReference type="EMBL" id="QREI01000010">
    <property type="protein sequence ID" value="REE07877.1"/>
    <property type="molecule type" value="Genomic_DNA"/>
</dbReference>
<comment type="caution">
    <text evidence="1">The sequence shown here is derived from an EMBL/GenBank/DDBJ whole genome shotgun (WGS) entry which is preliminary data.</text>
</comment>
<reference evidence="1 2" key="1">
    <citation type="submission" date="2018-07" db="EMBL/GenBank/DDBJ databases">
        <title>Genomic Encyclopedia of Type Strains, Phase III (KMG-III): the genomes of soil and plant-associated and newly described type strains.</title>
        <authorList>
            <person name="Whitman W."/>
        </authorList>
    </citation>
    <scope>NUCLEOTIDE SEQUENCE [LARGE SCALE GENOMIC DNA]</scope>
    <source>
        <strain evidence="1 2">CECT 7948</strain>
    </source>
</reference>
<organism evidence="1 2">
    <name type="scientific">Winogradskyella pacifica</name>
    <dbReference type="NCBI Taxonomy" id="664642"/>
    <lineage>
        <taxon>Bacteria</taxon>
        <taxon>Pseudomonadati</taxon>
        <taxon>Bacteroidota</taxon>
        <taxon>Flavobacteriia</taxon>
        <taxon>Flavobacteriales</taxon>
        <taxon>Flavobacteriaceae</taxon>
        <taxon>Winogradskyella</taxon>
    </lineage>
</organism>